<dbReference type="GO" id="GO:0046872">
    <property type="term" value="F:metal ion binding"/>
    <property type="evidence" value="ECO:0007669"/>
    <property type="project" value="UniProtKB-KW"/>
</dbReference>
<protein>
    <recommendedName>
        <fullName evidence="5">Alkaline phosphatase family protein</fullName>
    </recommendedName>
</protein>
<dbReference type="PANTHER" id="PTHR10151">
    <property type="entry name" value="ECTONUCLEOTIDE PYROPHOSPHATASE/PHOSPHODIESTERASE"/>
    <property type="match status" value="1"/>
</dbReference>
<dbReference type="InterPro" id="IPR002591">
    <property type="entry name" value="Phosphodiest/P_Trfase"/>
</dbReference>
<organism evidence="4">
    <name type="scientific">marine metagenome</name>
    <dbReference type="NCBI Taxonomy" id="408172"/>
    <lineage>
        <taxon>unclassified sequences</taxon>
        <taxon>metagenomes</taxon>
        <taxon>ecological metagenomes</taxon>
    </lineage>
</organism>
<dbReference type="GO" id="GO:0004035">
    <property type="term" value="F:alkaline phosphatase activity"/>
    <property type="evidence" value="ECO:0007669"/>
    <property type="project" value="InterPro"/>
</dbReference>
<dbReference type="Pfam" id="PF01663">
    <property type="entry name" value="Phosphodiest"/>
    <property type="match status" value="1"/>
</dbReference>
<dbReference type="InterPro" id="IPR017850">
    <property type="entry name" value="Alkaline_phosphatase_core_sf"/>
</dbReference>
<proteinExistence type="predicted"/>
<dbReference type="CDD" id="cd16016">
    <property type="entry name" value="AP-SPAP"/>
    <property type="match status" value="1"/>
</dbReference>
<dbReference type="AlphaFoldDB" id="A0A381UPA5"/>
<evidence type="ECO:0000256" key="2">
    <source>
        <dbReference type="ARBA" id="ARBA00022723"/>
    </source>
</evidence>
<gene>
    <name evidence="4" type="ORF">METZ01_LOCUS82445</name>
</gene>
<dbReference type="Gene3D" id="3.40.720.10">
    <property type="entry name" value="Alkaline Phosphatase, subunit A"/>
    <property type="match status" value="1"/>
</dbReference>
<dbReference type="PIRSF" id="PIRSF031924">
    <property type="entry name" value="Pi-irrepressible_AP"/>
    <property type="match status" value="1"/>
</dbReference>
<evidence type="ECO:0008006" key="5">
    <source>
        <dbReference type="Google" id="ProtNLM"/>
    </source>
</evidence>
<dbReference type="EMBL" id="UINC01006780">
    <property type="protein sequence ID" value="SVA29591.1"/>
    <property type="molecule type" value="Genomic_DNA"/>
</dbReference>
<keyword evidence="3" id="KW-0732">Signal</keyword>
<dbReference type="PANTHER" id="PTHR10151:SF120">
    <property type="entry name" value="BIS(5'-ADENOSYL)-TRIPHOSPHATASE"/>
    <property type="match status" value="1"/>
</dbReference>
<dbReference type="InterPro" id="IPR026263">
    <property type="entry name" value="Alkaline_phosphatase_prok"/>
</dbReference>
<dbReference type="Gene3D" id="3.30.1360.150">
    <property type="match status" value="1"/>
</dbReference>
<keyword evidence="2" id="KW-0479">Metal-binding</keyword>
<sequence length="540" mass="59545">MKQFTCVGGWLIAGLLWFTSVAPVSAEGPKLLVLLVVDQFRADYVETYGGQWSGGLRRLIDNGAWFTEAAYPYLNTVTCAGHATIATGAYPSTHGMISNSWWDRALSQSVRCTFDPDVEVVSYGIPHEPGESPNRLRVPTLSDELRLQLDSDARVVTFSLKERSAIMLGGHLADVVTWFGRNNAWVTSSVYTKRPIPFLADFIQASPIEVLHGTRWSRTLAATNYLYEDDIEGERPPANWEGTFPHLLEGEQGLPDEQFYERWRTSPYSDEALGQMAVAALEQLQLGQRASTDYLAIGFSALDHVGHRFGPKSHEVQDVLIRLDATLGRLLDELDRWVGQDRYVVGLSADHGVSPIPEQMIALGFDAGRLRFRLVREHLESVLEQLLGPGPHVAGMAANSVYLVPTAQRQLAQNPQLRVGVLEGFKEIPGIQKVFFADTLAERRLSEDHLERAAALSYYPGRTGDLVYVLKPYWMSGAAASHGTANFYDRRVPVVLFGANIKAGRYASVASPADIAPTMAHLVGVTLAQVDGRVLAEALQ</sequence>
<dbReference type="SUPFAM" id="SSF53649">
    <property type="entry name" value="Alkaline phosphatase-like"/>
    <property type="match status" value="1"/>
</dbReference>
<evidence type="ECO:0000313" key="4">
    <source>
        <dbReference type="EMBL" id="SVA29591.1"/>
    </source>
</evidence>
<evidence type="ECO:0000256" key="3">
    <source>
        <dbReference type="ARBA" id="ARBA00022729"/>
    </source>
</evidence>
<evidence type="ECO:0000256" key="1">
    <source>
        <dbReference type="ARBA" id="ARBA00022553"/>
    </source>
</evidence>
<keyword evidence="1" id="KW-0597">Phosphoprotein</keyword>
<name>A0A381UPA5_9ZZZZ</name>
<reference evidence="4" key="1">
    <citation type="submission" date="2018-05" db="EMBL/GenBank/DDBJ databases">
        <authorList>
            <person name="Lanie J.A."/>
            <person name="Ng W.-L."/>
            <person name="Kazmierczak K.M."/>
            <person name="Andrzejewski T.M."/>
            <person name="Davidsen T.M."/>
            <person name="Wayne K.J."/>
            <person name="Tettelin H."/>
            <person name="Glass J.I."/>
            <person name="Rusch D."/>
            <person name="Podicherti R."/>
            <person name="Tsui H.-C.T."/>
            <person name="Winkler M.E."/>
        </authorList>
    </citation>
    <scope>NUCLEOTIDE SEQUENCE</scope>
</reference>
<accession>A0A381UPA5</accession>